<dbReference type="SUPFAM" id="SSF53623">
    <property type="entry name" value="MurD-like peptide ligases, catalytic domain"/>
    <property type="match status" value="1"/>
</dbReference>
<dbReference type="EMBL" id="LCCC01000010">
    <property type="protein sequence ID" value="KKS24159.1"/>
    <property type="molecule type" value="Genomic_DNA"/>
</dbReference>
<dbReference type="InterPro" id="IPR036565">
    <property type="entry name" value="Mur-like_cat_sf"/>
</dbReference>
<dbReference type="Pfam" id="PF08245">
    <property type="entry name" value="Mur_ligase_M"/>
    <property type="match status" value="1"/>
</dbReference>
<gene>
    <name evidence="2" type="ORF">UU82_C0010G0007</name>
</gene>
<dbReference type="PANTHER" id="PTHR23135">
    <property type="entry name" value="MUR LIGASE FAMILY MEMBER"/>
    <property type="match status" value="1"/>
</dbReference>
<proteinExistence type="predicted"/>
<reference evidence="2 3" key="1">
    <citation type="journal article" date="2015" name="Nature">
        <title>rRNA introns, odd ribosomes, and small enigmatic genomes across a large radiation of phyla.</title>
        <authorList>
            <person name="Brown C.T."/>
            <person name="Hug L.A."/>
            <person name="Thomas B.C."/>
            <person name="Sharon I."/>
            <person name="Castelle C.J."/>
            <person name="Singh A."/>
            <person name="Wilkins M.J."/>
            <person name="Williams K.H."/>
            <person name="Banfield J.F."/>
        </authorList>
    </citation>
    <scope>NUCLEOTIDE SEQUENCE [LARGE SCALE GENOMIC DNA]</scope>
</reference>
<dbReference type="PANTHER" id="PTHR23135:SF4">
    <property type="entry name" value="UDP-N-ACETYLMURAMOYL-L-ALANYL-D-GLUTAMATE--2,6-DIAMINOPIMELATE LIGASE MURE HOMOLOG, CHLOROPLASTIC"/>
    <property type="match status" value="1"/>
</dbReference>
<keyword evidence="2" id="KW-0436">Ligase</keyword>
<feature type="domain" description="Mur ligase central" evidence="1">
    <location>
        <begin position="19"/>
        <end position="96"/>
    </location>
</feature>
<dbReference type="GO" id="GO:0016881">
    <property type="term" value="F:acid-amino acid ligase activity"/>
    <property type="evidence" value="ECO:0007669"/>
    <property type="project" value="InterPro"/>
</dbReference>
<dbReference type="AlphaFoldDB" id="A0A0G0XH32"/>
<comment type="caution">
    <text evidence="2">The sequence shown here is derived from an EMBL/GenBank/DDBJ whole genome shotgun (WGS) entry which is preliminary data.</text>
</comment>
<sequence>MAGMHFYGNPSAKLKIIGVTGTNGKTTTATLLYRITIALGHKAGLISTVENIINGEKIEATHTTPDPLSLNKLLSKMVEKDCEYVFMEVSSHALDLSAGFLPI</sequence>
<dbReference type="PATRIC" id="fig|1618755.3.peg.240"/>
<protein>
    <submittedName>
        <fullName evidence="2">UDP-N-acetylmuramoyl-L-alanyl-D-glutamate-2, 6-diaminopimelate ligase</fullName>
    </submittedName>
</protein>
<evidence type="ECO:0000259" key="1">
    <source>
        <dbReference type="Pfam" id="PF08245"/>
    </source>
</evidence>
<name>A0A0G0XH32_9BACT</name>
<dbReference type="GO" id="GO:0005524">
    <property type="term" value="F:ATP binding"/>
    <property type="evidence" value="ECO:0007669"/>
    <property type="project" value="InterPro"/>
</dbReference>
<evidence type="ECO:0000313" key="3">
    <source>
        <dbReference type="Proteomes" id="UP000033949"/>
    </source>
</evidence>
<accession>A0A0G0XH32</accession>
<dbReference type="Proteomes" id="UP000033949">
    <property type="component" value="Unassembled WGS sequence"/>
</dbReference>
<evidence type="ECO:0000313" key="2">
    <source>
        <dbReference type="EMBL" id="KKS24159.1"/>
    </source>
</evidence>
<dbReference type="Gene3D" id="3.40.1190.10">
    <property type="entry name" value="Mur-like, catalytic domain"/>
    <property type="match status" value="1"/>
</dbReference>
<organism evidence="2 3">
    <name type="scientific">Candidatus Nomurabacteria bacterium GW2011_GWC2_41_8</name>
    <dbReference type="NCBI Taxonomy" id="1618755"/>
    <lineage>
        <taxon>Bacteria</taxon>
        <taxon>Candidatus Nomuraibacteriota</taxon>
    </lineage>
</organism>
<dbReference type="InterPro" id="IPR013221">
    <property type="entry name" value="Mur_ligase_cen"/>
</dbReference>